<accession>A0AA40HKN6</accession>
<sequence>MEEDLNTMIERHLAAKMPTKRVRIGTTPPLENTVETEPEQDEEEAYQISEVDEESDFKDSEPERKRQKIEDCSLGTPVAADVSEDLDFLVPKPGFFCPICSLFYSGERAMINHCKSTRHKQNTEKFMAKQRKEKEQNEVEERSSSSR</sequence>
<feature type="compositionally biased region" description="Acidic residues" evidence="6">
    <location>
        <begin position="34"/>
        <end position="56"/>
    </location>
</feature>
<proteinExistence type="predicted"/>
<dbReference type="InterPro" id="IPR003604">
    <property type="entry name" value="Matrin/U1-like-C_Znf_C2H2"/>
</dbReference>
<dbReference type="SMART" id="SM00451">
    <property type="entry name" value="ZnF_U1"/>
    <property type="match status" value="1"/>
</dbReference>
<keyword evidence="5" id="KW-0539">Nucleus</keyword>
<dbReference type="AlphaFoldDB" id="A0AA40HKN6"/>
<organism evidence="8 9">
    <name type="scientific">Cnephaeus nilssonii</name>
    <name type="common">Northern bat</name>
    <name type="synonym">Eptesicus nilssonii</name>
    <dbReference type="NCBI Taxonomy" id="3371016"/>
    <lineage>
        <taxon>Eukaryota</taxon>
        <taxon>Metazoa</taxon>
        <taxon>Chordata</taxon>
        <taxon>Craniata</taxon>
        <taxon>Vertebrata</taxon>
        <taxon>Euteleostomi</taxon>
        <taxon>Mammalia</taxon>
        <taxon>Eutheria</taxon>
        <taxon>Laurasiatheria</taxon>
        <taxon>Chiroptera</taxon>
        <taxon>Yangochiroptera</taxon>
        <taxon>Vespertilionidae</taxon>
        <taxon>Cnephaeus</taxon>
    </lineage>
</organism>
<keyword evidence="3" id="KW-0863">Zinc-finger</keyword>
<dbReference type="Proteomes" id="UP001177744">
    <property type="component" value="Unassembled WGS sequence"/>
</dbReference>
<dbReference type="GO" id="GO:0005634">
    <property type="term" value="C:nucleus"/>
    <property type="evidence" value="ECO:0007669"/>
    <property type="project" value="UniProtKB-SubCell"/>
</dbReference>
<reference evidence="8" key="1">
    <citation type="submission" date="2023-06" db="EMBL/GenBank/DDBJ databases">
        <title>Reference genome for the Northern bat (Eptesicus nilssonii), a most northern bat species.</title>
        <authorList>
            <person name="Laine V.N."/>
            <person name="Pulliainen A.T."/>
            <person name="Lilley T.M."/>
        </authorList>
    </citation>
    <scope>NUCLEOTIDE SEQUENCE</scope>
    <source>
        <strain evidence="8">BLF_Eptnil</strain>
        <tissue evidence="8">Kidney</tissue>
    </source>
</reference>
<dbReference type="Pfam" id="PF12171">
    <property type="entry name" value="zf-C2H2_jaz"/>
    <property type="match status" value="1"/>
</dbReference>
<comment type="caution">
    <text evidence="8">The sequence shown here is derived from an EMBL/GenBank/DDBJ whole genome shotgun (WGS) entry which is preliminary data.</text>
</comment>
<evidence type="ECO:0000259" key="7">
    <source>
        <dbReference type="PROSITE" id="PS50171"/>
    </source>
</evidence>
<evidence type="ECO:0000313" key="8">
    <source>
        <dbReference type="EMBL" id="KAK1332974.1"/>
    </source>
</evidence>
<dbReference type="SUPFAM" id="SSF57667">
    <property type="entry name" value="beta-beta-alpha zinc fingers"/>
    <property type="match status" value="1"/>
</dbReference>
<keyword evidence="9" id="KW-1185">Reference proteome</keyword>
<dbReference type="PROSITE" id="PS00028">
    <property type="entry name" value="ZINC_FINGER_C2H2_1"/>
    <property type="match status" value="1"/>
</dbReference>
<feature type="region of interest" description="Disordered" evidence="6">
    <location>
        <begin position="19"/>
        <end position="70"/>
    </location>
</feature>
<dbReference type="Gene3D" id="3.30.160.60">
    <property type="entry name" value="Classic Zinc Finger"/>
    <property type="match status" value="1"/>
</dbReference>
<evidence type="ECO:0000256" key="1">
    <source>
        <dbReference type="ARBA" id="ARBA00004123"/>
    </source>
</evidence>
<feature type="region of interest" description="Disordered" evidence="6">
    <location>
        <begin position="118"/>
        <end position="147"/>
    </location>
</feature>
<dbReference type="GO" id="GO:0008270">
    <property type="term" value="F:zinc ion binding"/>
    <property type="evidence" value="ECO:0007669"/>
    <property type="project" value="UniProtKB-KW"/>
</dbReference>
<keyword evidence="2" id="KW-0479">Metal-binding</keyword>
<evidence type="ECO:0000313" key="9">
    <source>
        <dbReference type="Proteomes" id="UP001177744"/>
    </source>
</evidence>
<dbReference type="InterPro" id="IPR022755">
    <property type="entry name" value="Znf_C2H2_jaz"/>
</dbReference>
<dbReference type="EMBL" id="JAULJE010000017">
    <property type="protein sequence ID" value="KAK1332974.1"/>
    <property type="molecule type" value="Genomic_DNA"/>
</dbReference>
<dbReference type="InterPro" id="IPR000690">
    <property type="entry name" value="Matrin/U1-C_Znf_C2H2"/>
</dbReference>
<evidence type="ECO:0000256" key="4">
    <source>
        <dbReference type="ARBA" id="ARBA00022833"/>
    </source>
</evidence>
<evidence type="ECO:0000256" key="3">
    <source>
        <dbReference type="ARBA" id="ARBA00022771"/>
    </source>
</evidence>
<feature type="compositionally biased region" description="Basic and acidic residues" evidence="6">
    <location>
        <begin position="57"/>
        <end position="70"/>
    </location>
</feature>
<protein>
    <recommendedName>
        <fullName evidence="7">Matrin-type domain-containing protein</fullName>
    </recommendedName>
</protein>
<evidence type="ECO:0000256" key="5">
    <source>
        <dbReference type="ARBA" id="ARBA00023242"/>
    </source>
</evidence>
<keyword evidence="4" id="KW-0862">Zinc</keyword>
<evidence type="ECO:0000256" key="2">
    <source>
        <dbReference type="ARBA" id="ARBA00022723"/>
    </source>
</evidence>
<evidence type="ECO:0000256" key="6">
    <source>
        <dbReference type="SAM" id="MobiDB-lite"/>
    </source>
</evidence>
<dbReference type="GO" id="GO:0003676">
    <property type="term" value="F:nucleic acid binding"/>
    <property type="evidence" value="ECO:0007669"/>
    <property type="project" value="InterPro"/>
</dbReference>
<feature type="domain" description="Matrin-type" evidence="7">
    <location>
        <begin position="95"/>
        <end position="125"/>
    </location>
</feature>
<feature type="compositionally biased region" description="Basic and acidic residues" evidence="6">
    <location>
        <begin position="121"/>
        <end position="147"/>
    </location>
</feature>
<gene>
    <name evidence="8" type="ORF">QTO34_006505</name>
</gene>
<dbReference type="InterPro" id="IPR036236">
    <property type="entry name" value="Znf_C2H2_sf"/>
</dbReference>
<comment type="subcellular location">
    <subcellularLocation>
        <location evidence="1">Nucleus</location>
    </subcellularLocation>
</comment>
<dbReference type="InterPro" id="IPR013087">
    <property type="entry name" value="Znf_C2H2_type"/>
</dbReference>
<dbReference type="PROSITE" id="PS50171">
    <property type="entry name" value="ZF_MATRIN"/>
    <property type="match status" value="1"/>
</dbReference>
<name>A0AA40HKN6_CNENI</name>